<protein>
    <submittedName>
        <fullName evidence="1">Uncharacterized protein</fullName>
    </submittedName>
</protein>
<reference evidence="1 2" key="1">
    <citation type="submission" date="2016-04" db="EMBL/GenBank/DDBJ databases">
        <authorList>
            <person name="Evans L.H."/>
            <person name="Alamgir A."/>
            <person name="Owens N."/>
            <person name="Weber N.D."/>
            <person name="Virtaneva K."/>
            <person name="Barbian K."/>
            <person name="Babar A."/>
            <person name="Rosenke K."/>
        </authorList>
    </citation>
    <scope>NUCLEOTIDE SEQUENCE [LARGE SCALE GENOMIC DNA]</scope>
    <source>
        <strain evidence="1">NIES-2108</strain>
    </source>
</reference>
<sequence>MTQPNILKLAKQGDVEAIASLMNRHLHPKGIAATVTFQDACLEVMLESAEVPNQQILVAFIRKGLTALGAASIEIVKVYGQQTGKEFPAWSKEFNLGIVEAEADAVDHEQSSSNPQILTICINFSGDTAQGITNQDFEFIANQISTDILSSCNDVFIQKVSISNGSSVITKER</sequence>
<dbReference type="AlphaFoldDB" id="A0A367REK5"/>
<name>A0A367REK5_NOSPU</name>
<dbReference type="Proteomes" id="UP000252085">
    <property type="component" value="Unassembled WGS sequence"/>
</dbReference>
<evidence type="ECO:0000313" key="2">
    <source>
        <dbReference type="Proteomes" id="UP000252085"/>
    </source>
</evidence>
<gene>
    <name evidence="1" type="ORF">A6769_23380</name>
</gene>
<dbReference type="EMBL" id="LXQE01000157">
    <property type="protein sequence ID" value="RCJ33984.1"/>
    <property type="molecule type" value="Genomic_DNA"/>
</dbReference>
<comment type="caution">
    <text evidence="1">The sequence shown here is derived from an EMBL/GenBank/DDBJ whole genome shotgun (WGS) entry which is preliminary data.</text>
</comment>
<accession>A0A367REK5</accession>
<evidence type="ECO:0000313" key="1">
    <source>
        <dbReference type="EMBL" id="RCJ33984.1"/>
    </source>
</evidence>
<organism evidence="1 2">
    <name type="scientific">Nostoc punctiforme NIES-2108</name>
    <dbReference type="NCBI Taxonomy" id="1356359"/>
    <lineage>
        <taxon>Bacteria</taxon>
        <taxon>Bacillati</taxon>
        <taxon>Cyanobacteriota</taxon>
        <taxon>Cyanophyceae</taxon>
        <taxon>Nostocales</taxon>
        <taxon>Nostocaceae</taxon>
        <taxon>Nostoc</taxon>
    </lineage>
</organism>
<proteinExistence type="predicted"/>